<dbReference type="EMBL" id="GL945428">
    <property type="protein sequence ID" value="EGO30315.1"/>
    <property type="molecule type" value="Genomic_DNA"/>
</dbReference>
<dbReference type="KEGG" id="sla:SERLADRAFT_431825"/>
<dbReference type="GeneID" id="18813834"/>
<reference evidence="1" key="1">
    <citation type="submission" date="2011-04" db="EMBL/GenBank/DDBJ databases">
        <title>Evolution of plant cell wall degrading machinery underlies the functional diversity of forest fungi.</title>
        <authorList>
            <consortium name="US DOE Joint Genome Institute (JGI-PGF)"/>
            <person name="Eastwood D.C."/>
            <person name="Floudas D."/>
            <person name="Binder M."/>
            <person name="Majcherczyk A."/>
            <person name="Schneider P."/>
            <person name="Aerts A."/>
            <person name="Asiegbu F.O."/>
            <person name="Baker S.E."/>
            <person name="Barry K."/>
            <person name="Bendiksby M."/>
            <person name="Blumentritt M."/>
            <person name="Coutinho P.M."/>
            <person name="Cullen D."/>
            <person name="Cullen D."/>
            <person name="Gathman A."/>
            <person name="Goodell B."/>
            <person name="Henrissat B."/>
            <person name="Ihrmark K."/>
            <person name="Kauserud H."/>
            <person name="Kohler A."/>
            <person name="LaButti K."/>
            <person name="Lapidus A."/>
            <person name="Lavin J.L."/>
            <person name="Lee Y.-H."/>
            <person name="Lindquist E."/>
            <person name="Lilly W."/>
            <person name="Lucas S."/>
            <person name="Morin E."/>
            <person name="Murat C."/>
            <person name="Oguiza J.A."/>
            <person name="Park J."/>
            <person name="Pisabarro A.G."/>
            <person name="Riley R."/>
            <person name="Rosling A."/>
            <person name="Salamov A."/>
            <person name="Schmidt O."/>
            <person name="Schmutz J."/>
            <person name="Skrede I."/>
            <person name="Stenlid J."/>
            <person name="Wiebenga A."/>
            <person name="Xie X."/>
            <person name="Kues U."/>
            <person name="Hibbett D.S."/>
            <person name="Hoffmeister D."/>
            <person name="Hogberg N."/>
            <person name="Martin F."/>
            <person name="Grigoriev I.V."/>
            <person name="Watkinson S.C."/>
        </authorList>
    </citation>
    <scope>NUCLEOTIDE SEQUENCE</scope>
    <source>
        <strain evidence="1">S7.9</strain>
    </source>
</reference>
<gene>
    <name evidence="1" type="ORF">SERLADRAFT_431825</name>
</gene>
<dbReference type="RefSeq" id="XP_007312199.1">
    <property type="nucleotide sequence ID" value="XM_007312137.1"/>
</dbReference>
<dbReference type="OrthoDB" id="3033641at2759"/>
<dbReference type="AlphaFoldDB" id="F8NDN1"/>
<evidence type="ECO:0000313" key="1">
    <source>
        <dbReference type="EMBL" id="EGO30315.1"/>
    </source>
</evidence>
<protein>
    <submittedName>
        <fullName evidence="1">Uncharacterized protein</fullName>
    </submittedName>
</protein>
<name>F8NDN1_SERL9</name>
<proteinExistence type="predicted"/>
<accession>F8NDN1</accession>
<organism>
    <name type="scientific">Serpula lacrymans var. lacrymans (strain S7.9)</name>
    <name type="common">Dry rot fungus</name>
    <dbReference type="NCBI Taxonomy" id="578457"/>
    <lineage>
        <taxon>Eukaryota</taxon>
        <taxon>Fungi</taxon>
        <taxon>Dikarya</taxon>
        <taxon>Basidiomycota</taxon>
        <taxon>Agaricomycotina</taxon>
        <taxon>Agaricomycetes</taxon>
        <taxon>Agaricomycetidae</taxon>
        <taxon>Boletales</taxon>
        <taxon>Coniophorineae</taxon>
        <taxon>Serpulaceae</taxon>
        <taxon>Serpula</taxon>
    </lineage>
</organism>
<sequence length="118" mass="12596">MPSPAVTAAPTIPAIPHAAVSYIAANHPPGHINNWLDGLPLLERKMQCANLTAVAINADTVEAAYRGGRDLFKEVQNGEVQCTIGDGDTSRVWEILKLWIFTFAGASRVGVSKLVSKS</sequence>
<dbReference type="HOGENOM" id="CLU_2074558_0_0_1"/>
<dbReference type="Proteomes" id="UP000008064">
    <property type="component" value="Unassembled WGS sequence"/>
</dbReference>